<organism evidence="1 2">
    <name type="scientific">Actinomadura rubrisoli</name>
    <dbReference type="NCBI Taxonomy" id="2530368"/>
    <lineage>
        <taxon>Bacteria</taxon>
        <taxon>Bacillati</taxon>
        <taxon>Actinomycetota</taxon>
        <taxon>Actinomycetes</taxon>
        <taxon>Streptosporangiales</taxon>
        <taxon>Thermomonosporaceae</taxon>
        <taxon>Actinomadura</taxon>
    </lineage>
</organism>
<keyword evidence="2" id="KW-1185">Reference proteome</keyword>
<proteinExistence type="predicted"/>
<comment type="caution">
    <text evidence="1">The sequence shown here is derived from an EMBL/GenBank/DDBJ whole genome shotgun (WGS) entry which is preliminary data.</text>
</comment>
<gene>
    <name evidence="1" type="ORF">E1298_46695</name>
</gene>
<reference evidence="1 2" key="1">
    <citation type="submission" date="2019-03" db="EMBL/GenBank/DDBJ databases">
        <title>Draft genome sequences of novel Actinobacteria.</title>
        <authorList>
            <person name="Sahin N."/>
            <person name="Ay H."/>
            <person name="Saygin H."/>
        </authorList>
    </citation>
    <scope>NUCLEOTIDE SEQUENCE [LARGE SCALE GENOMIC DNA]</scope>
    <source>
        <strain evidence="1 2">H3C3</strain>
    </source>
</reference>
<dbReference type="Proteomes" id="UP000294513">
    <property type="component" value="Unassembled WGS sequence"/>
</dbReference>
<protein>
    <submittedName>
        <fullName evidence="1">Uncharacterized protein</fullName>
    </submittedName>
</protein>
<dbReference type="EMBL" id="SMKU01000669">
    <property type="protein sequence ID" value="TDD59288.1"/>
    <property type="molecule type" value="Genomic_DNA"/>
</dbReference>
<accession>A0A4R4ZKJ1</accession>
<dbReference type="RefSeq" id="WP_131903768.1">
    <property type="nucleotide sequence ID" value="NZ_SMKU01000669.1"/>
</dbReference>
<dbReference type="AlphaFoldDB" id="A0A4R4ZKJ1"/>
<evidence type="ECO:0000313" key="2">
    <source>
        <dbReference type="Proteomes" id="UP000294513"/>
    </source>
</evidence>
<sequence>MTTPAADLAERIATAVLACPHVTSLTAGPHARVVTYRAGRPFTGVAIRDDDIEVGVVARGGRPFPDTAEDVRRLVRPLAGDRPVDVLIGDVDWRTS</sequence>
<name>A0A4R4ZKJ1_9ACTN</name>
<dbReference type="OrthoDB" id="5192951at2"/>
<evidence type="ECO:0000313" key="1">
    <source>
        <dbReference type="EMBL" id="TDD59288.1"/>
    </source>
</evidence>